<dbReference type="InterPro" id="IPR003661">
    <property type="entry name" value="HisK_dim/P_dom"/>
</dbReference>
<feature type="domain" description="Histidine kinase" evidence="11">
    <location>
        <begin position="186"/>
        <end position="400"/>
    </location>
</feature>
<dbReference type="EC" id="2.7.13.3" evidence="3"/>
<dbReference type="InterPro" id="IPR003660">
    <property type="entry name" value="HAMP_dom"/>
</dbReference>
<evidence type="ECO:0000259" key="12">
    <source>
        <dbReference type="PROSITE" id="PS50885"/>
    </source>
</evidence>
<protein>
    <recommendedName>
        <fullName evidence="3">histidine kinase</fullName>
        <ecNumber evidence="3">2.7.13.3</ecNumber>
    </recommendedName>
</protein>
<keyword evidence="4" id="KW-0597">Phosphoprotein</keyword>
<dbReference type="Gene3D" id="6.10.340.10">
    <property type="match status" value="1"/>
</dbReference>
<keyword evidence="5" id="KW-0808">Transferase</keyword>
<evidence type="ECO:0000256" key="2">
    <source>
        <dbReference type="ARBA" id="ARBA00004236"/>
    </source>
</evidence>
<dbReference type="InterPro" id="IPR003594">
    <property type="entry name" value="HATPase_dom"/>
</dbReference>
<evidence type="ECO:0000256" key="4">
    <source>
        <dbReference type="ARBA" id="ARBA00022553"/>
    </source>
</evidence>
<feature type="domain" description="HAMP" evidence="12">
    <location>
        <begin position="120"/>
        <end position="178"/>
    </location>
</feature>
<dbReference type="InterPro" id="IPR036890">
    <property type="entry name" value="HATPase_C_sf"/>
</dbReference>
<dbReference type="Gene3D" id="1.10.287.130">
    <property type="match status" value="1"/>
</dbReference>
<organism evidence="13 14">
    <name type="scientific">Parafrankia soli</name>
    <dbReference type="NCBI Taxonomy" id="2599596"/>
    <lineage>
        <taxon>Bacteria</taxon>
        <taxon>Bacillati</taxon>
        <taxon>Actinomycetota</taxon>
        <taxon>Actinomycetes</taxon>
        <taxon>Frankiales</taxon>
        <taxon>Frankiaceae</taxon>
        <taxon>Parafrankia</taxon>
    </lineage>
</organism>
<dbReference type="RefSeq" id="WP_071059619.1">
    <property type="nucleotide sequence ID" value="NZ_MAXA01000006.1"/>
</dbReference>
<dbReference type="Pfam" id="PF02518">
    <property type="entry name" value="HATPase_c"/>
    <property type="match status" value="1"/>
</dbReference>
<evidence type="ECO:0000256" key="3">
    <source>
        <dbReference type="ARBA" id="ARBA00012438"/>
    </source>
</evidence>
<reference evidence="14" key="1">
    <citation type="submission" date="2016-07" db="EMBL/GenBank/DDBJ databases">
        <title>Frankia sp. NRRL B-16219 Genome sequencing.</title>
        <authorList>
            <person name="Ghodhbane-Gtari F."/>
            <person name="Swanson E."/>
            <person name="Gueddou A."/>
            <person name="Louati M."/>
            <person name="Nouioui I."/>
            <person name="Hezbri K."/>
            <person name="Abebe-Akele F."/>
            <person name="Simpson S."/>
            <person name="Morris K."/>
            <person name="Thomas K."/>
            <person name="Gtari M."/>
            <person name="Tisa L.S."/>
        </authorList>
    </citation>
    <scope>NUCLEOTIDE SEQUENCE [LARGE SCALE GENOMIC DNA]</scope>
    <source>
        <strain evidence="14">NRRL B-16219</strain>
    </source>
</reference>
<dbReference type="Pfam" id="PF00512">
    <property type="entry name" value="HisKA"/>
    <property type="match status" value="1"/>
</dbReference>
<dbReference type="GO" id="GO:0000155">
    <property type="term" value="F:phosphorelay sensor kinase activity"/>
    <property type="evidence" value="ECO:0007669"/>
    <property type="project" value="InterPro"/>
</dbReference>
<dbReference type="SMART" id="SM00387">
    <property type="entry name" value="HATPase_c"/>
    <property type="match status" value="1"/>
</dbReference>
<dbReference type="SMART" id="SM00388">
    <property type="entry name" value="HisKA"/>
    <property type="match status" value="1"/>
</dbReference>
<accession>A0A1S1RLE5</accession>
<dbReference type="PROSITE" id="PS50885">
    <property type="entry name" value="HAMP"/>
    <property type="match status" value="1"/>
</dbReference>
<dbReference type="InterPro" id="IPR050428">
    <property type="entry name" value="TCS_sensor_his_kinase"/>
</dbReference>
<evidence type="ECO:0000256" key="1">
    <source>
        <dbReference type="ARBA" id="ARBA00000085"/>
    </source>
</evidence>
<evidence type="ECO:0000256" key="6">
    <source>
        <dbReference type="ARBA" id="ARBA00022692"/>
    </source>
</evidence>
<name>A0A1S1RLE5_9ACTN</name>
<feature type="transmembrane region" description="Helical" evidence="10">
    <location>
        <begin position="12"/>
        <end position="33"/>
    </location>
</feature>
<dbReference type="SUPFAM" id="SSF47384">
    <property type="entry name" value="Homodimeric domain of signal transducing histidine kinase"/>
    <property type="match status" value="1"/>
</dbReference>
<keyword evidence="8 10" id="KW-1133">Transmembrane helix</keyword>
<dbReference type="SUPFAM" id="SSF55874">
    <property type="entry name" value="ATPase domain of HSP90 chaperone/DNA topoisomerase II/histidine kinase"/>
    <property type="match status" value="1"/>
</dbReference>
<comment type="caution">
    <text evidence="13">The sequence shown here is derived from an EMBL/GenBank/DDBJ whole genome shotgun (WGS) entry which is preliminary data.</text>
</comment>
<evidence type="ECO:0000256" key="10">
    <source>
        <dbReference type="SAM" id="Phobius"/>
    </source>
</evidence>
<dbReference type="AlphaFoldDB" id="A0A1S1RLE5"/>
<evidence type="ECO:0000256" key="5">
    <source>
        <dbReference type="ARBA" id="ARBA00022679"/>
    </source>
</evidence>
<evidence type="ECO:0000256" key="7">
    <source>
        <dbReference type="ARBA" id="ARBA00022777"/>
    </source>
</evidence>
<dbReference type="PROSITE" id="PS50109">
    <property type="entry name" value="HIS_KIN"/>
    <property type="match status" value="1"/>
</dbReference>
<keyword evidence="10" id="KW-0472">Membrane</keyword>
<dbReference type="Gene3D" id="3.30.565.10">
    <property type="entry name" value="Histidine kinase-like ATPase, C-terminal domain"/>
    <property type="match status" value="1"/>
</dbReference>
<dbReference type="InterPro" id="IPR005467">
    <property type="entry name" value="His_kinase_dom"/>
</dbReference>
<dbReference type="PANTHER" id="PTHR45436">
    <property type="entry name" value="SENSOR HISTIDINE KINASE YKOH"/>
    <property type="match status" value="1"/>
</dbReference>
<comment type="subcellular location">
    <subcellularLocation>
        <location evidence="2">Cell membrane</location>
    </subcellularLocation>
</comment>
<gene>
    <name evidence="13" type="ORF">BBK14_30075</name>
</gene>
<dbReference type="Pfam" id="PF00672">
    <property type="entry name" value="HAMP"/>
    <property type="match status" value="1"/>
</dbReference>
<sequence length="403" mass="43142">MSRLSLRARLTVLYGALSILAGAVILTLLYLVVQARLDAELTGDAESRIAALQQRAGQAGEATITTPNGSRISLDDLTEQIRGNEEKIRNAALDTLLVRGSGIVLAIGLATAGTGWIIAGRGLRPLHAITATAEQIARSTGPHRDLSRRIALTGHSDDTQRLADAFDAMLETLDRAFDGQRRFVASASHELRTPLALERAVIELEATKPAAHPDTVHFADRLLAINTRNTDLVDRLLTLADGGNELTEPVPVDLADVAADVLAQTSTDTPTSARITADLVTAPVLGDPILLHQLVRNLVENAVNHNVPGGWIKITTGIDTGQTYLAIANSGLLMLPREVNGLFEPFRRGRSDRTRGTGRRGFGLGLTIVKAISDSHHAQITALPRQDGGMDLRITFPAGLSRR</sequence>
<dbReference type="InterPro" id="IPR036097">
    <property type="entry name" value="HisK_dim/P_sf"/>
</dbReference>
<dbReference type="OrthoDB" id="9786919at2"/>
<dbReference type="PANTHER" id="PTHR45436:SF5">
    <property type="entry name" value="SENSOR HISTIDINE KINASE TRCS"/>
    <property type="match status" value="1"/>
</dbReference>
<dbReference type="CDD" id="cd06225">
    <property type="entry name" value="HAMP"/>
    <property type="match status" value="1"/>
</dbReference>
<dbReference type="SMART" id="SM00304">
    <property type="entry name" value="HAMP"/>
    <property type="match status" value="1"/>
</dbReference>
<keyword evidence="7 13" id="KW-0418">Kinase</keyword>
<evidence type="ECO:0000313" key="14">
    <source>
        <dbReference type="Proteomes" id="UP000179769"/>
    </source>
</evidence>
<evidence type="ECO:0000256" key="9">
    <source>
        <dbReference type="ARBA" id="ARBA00023012"/>
    </source>
</evidence>
<feature type="transmembrane region" description="Helical" evidence="10">
    <location>
        <begin position="96"/>
        <end position="119"/>
    </location>
</feature>
<comment type="catalytic activity">
    <reaction evidence="1">
        <text>ATP + protein L-histidine = ADP + protein N-phospho-L-histidine.</text>
        <dbReference type="EC" id="2.7.13.3"/>
    </reaction>
</comment>
<dbReference type="EMBL" id="MAXA01000006">
    <property type="protein sequence ID" value="OHV45624.1"/>
    <property type="molecule type" value="Genomic_DNA"/>
</dbReference>
<dbReference type="GO" id="GO:0005886">
    <property type="term" value="C:plasma membrane"/>
    <property type="evidence" value="ECO:0007669"/>
    <property type="project" value="UniProtKB-SubCell"/>
</dbReference>
<keyword evidence="14" id="KW-1185">Reference proteome</keyword>
<proteinExistence type="predicted"/>
<keyword evidence="6 10" id="KW-0812">Transmembrane</keyword>
<evidence type="ECO:0000256" key="8">
    <source>
        <dbReference type="ARBA" id="ARBA00022989"/>
    </source>
</evidence>
<evidence type="ECO:0000259" key="11">
    <source>
        <dbReference type="PROSITE" id="PS50109"/>
    </source>
</evidence>
<dbReference type="Proteomes" id="UP000179769">
    <property type="component" value="Unassembled WGS sequence"/>
</dbReference>
<dbReference type="SUPFAM" id="SSF158472">
    <property type="entry name" value="HAMP domain-like"/>
    <property type="match status" value="1"/>
</dbReference>
<dbReference type="CDD" id="cd00082">
    <property type="entry name" value="HisKA"/>
    <property type="match status" value="1"/>
</dbReference>
<evidence type="ECO:0000313" key="13">
    <source>
        <dbReference type="EMBL" id="OHV45624.1"/>
    </source>
</evidence>
<keyword evidence="9" id="KW-0902">Two-component regulatory system</keyword>